<dbReference type="EMBL" id="MU275857">
    <property type="protein sequence ID" value="KAI0050939.1"/>
    <property type="molecule type" value="Genomic_DNA"/>
</dbReference>
<protein>
    <submittedName>
        <fullName evidence="1">Uncharacterized protein</fullName>
    </submittedName>
</protein>
<sequence length="239" mass="26744">MQIGHRCRGGLEIFRRRVLWWPSTPTARTPPHPHAPAYVGQYLYTSCRRHTCTRIRHPSSDRCRVLPARLRCNNQPFAAEFHAFVAAVCSSVSTSTRRRGIWNGASEDVHATRRTSRRHDGGWPASGLARRTTPTQIDCMHLRLHMQYWHCVIYMRAARSAATGPNSISPRAAAGTEMIANCTQRMLRDDVHAATPAPWCRRCLTGCGVPLAWADLAAHARVPRAYCAIWGGHAAPHIV</sequence>
<gene>
    <name evidence="1" type="ORF">FA95DRAFT_501649</name>
</gene>
<evidence type="ECO:0000313" key="2">
    <source>
        <dbReference type="Proteomes" id="UP000814033"/>
    </source>
</evidence>
<evidence type="ECO:0000313" key="1">
    <source>
        <dbReference type="EMBL" id="KAI0050939.1"/>
    </source>
</evidence>
<organism evidence="1 2">
    <name type="scientific">Auriscalpium vulgare</name>
    <dbReference type="NCBI Taxonomy" id="40419"/>
    <lineage>
        <taxon>Eukaryota</taxon>
        <taxon>Fungi</taxon>
        <taxon>Dikarya</taxon>
        <taxon>Basidiomycota</taxon>
        <taxon>Agaricomycotina</taxon>
        <taxon>Agaricomycetes</taxon>
        <taxon>Russulales</taxon>
        <taxon>Auriscalpiaceae</taxon>
        <taxon>Auriscalpium</taxon>
    </lineage>
</organism>
<proteinExistence type="predicted"/>
<name>A0ACB8S3U6_9AGAM</name>
<reference evidence="1" key="1">
    <citation type="submission" date="2021-02" db="EMBL/GenBank/DDBJ databases">
        <authorList>
            <consortium name="DOE Joint Genome Institute"/>
            <person name="Ahrendt S."/>
            <person name="Looney B.P."/>
            <person name="Miyauchi S."/>
            <person name="Morin E."/>
            <person name="Drula E."/>
            <person name="Courty P.E."/>
            <person name="Chicoki N."/>
            <person name="Fauchery L."/>
            <person name="Kohler A."/>
            <person name="Kuo A."/>
            <person name="Labutti K."/>
            <person name="Pangilinan J."/>
            <person name="Lipzen A."/>
            <person name="Riley R."/>
            <person name="Andreopoulos W."/>
            <person name="He G."/>
            <person name="Johnson J."/>
            <person name="Barry K.W."/>
            <person name="Grigoriev I.V."/>
            <person name="Nagy L."/>
            <person name="Hibbett D."/>
            <person name="Henrissat B."/>
            <person name="Matheny P.B."/>
            <person name="Labbe J."/>
            <person name="Martin F."/>
        </authorList>
    </citation>
    <scope>NUCLEOTIDE SEQUENCE</scope>
    <source>
        <strain evidence="1">FP105234-sp</strain>
    </source>
</reference>
<accession>A0ACB8S3U6</accession>
<keyword evidence="2" id="KW-1185">Reference proteome</keyword>
<reference evidence="1" key="2">
    <citation type="journal article" date="2022" name="New Phytol.">
        <title>Evolutionary transition to the ectomycorrhizal habit in the genomes of a hyperdiverse lineage of mushroom-forming fungi.</title>
        <authorList>
            <person name="Looney B."/>
            <person name="Miyauchi S."/>
            <person name="Morin E."/>
            <person name="Drula E."/>
            <person name="Courty P.E."/>
            <person name="Kohler A."/>
            <person name="Kuo A."/>
            <person name="LaButti K."/>
            <person name="Pangilinan J."/>
            <person name="Lipzen A."/>
            <person name="Riley R."/>
            <person name="Andreopoulos W."/>
            <person name="He G."/>
            <person name="Johnson J."/>
            <person name="Nolan M."/>
            <person name="Tritt A."/>
            <person name="Barry K.W."/>
            <person name="Grigoriev I.V."/>
            <person name="Nagy L.G."/>
            <person name="Hibbett D."/>
            <person name="Henrissat B."/>
            <person name="Matheny P.B."/>
            <person name="Labbe J."/>
            <person name="Martin F.M."/>
        </authorList>
    </citation>
    <scope>NUCLEOTIDE SEQUENCE</scope>
    <source>
        <strain evidence="1">FP105234-sp</strain>
    </source>
</reference>
<dbReference type="Proteomes" id="UP000814033">
    <property type="component" value="Unassembled WGS sequence"/>
</dbReference>
<comment type="caution">
    <text evidence="1">The sequence shown here is derived from an EMBL/GenBank/DDBJ whole genome shotgun (WGS) entry which is preliminary data.</text>
</comment>